<keyword evidence="6 8" id="KW-1133">Transmembrane helix</keyword>
<reference evidence="10 11" key="1">
    <citation type="submission" date="2018-06" db="EMBL/GenBank/DDBJ databases">
        <authorList>
            <consortium name="Pathogen Informatics"/>
            <person name="Doyle S."/>
        </authorList>
    </citation>
    <scope>NUCLEOTIDE SEQUENCE [LARGE SCALE GENOMIC DNA]</scope>
    <source>
        <strain evidence="10 11">NCTC11343</strain>
    </source>
</reference>
<dbReference type="SUPFAM" id="SSF103473">
    <property type="entry name" value="MFS general substrate transporter"/>
    <property type="match status" value="1"/>
</dbReference>
<evidence type="ECO:0000256" key="1">
    <source>
        <dbReference type="ARBA" id="ARBA00004651"/>
    </source>
</evidence>
<feature type="transmembrane region" description="Helical" evidence="8">
    <location>
        <begin position="399"/>
        <end position="417"/>
    </location>
</feature>
<dbReference type="PANTHER" id="PTHR11328">
    <property type="entry name" value="MAJOR FACILITATOR SUPERFAMILY DOMAIN-CONTAINING PROTEIN"/>
    <property type="match status" value="1"/>
</dbReference>
<dbReference type="GO" id="GO:0006814">
    <property type="term" value="P:sodium ion transport"/>
    <property type="evidence" value="ECO:0007669"/>
    <property type="project" value="InterPro"/>
</dbReference>
<gene>
    <name evidence="10" type="primary">yicJ_2</name>
    <name evidence="10" type="ORF">NCTC11343_03919</name>
</gene>
<dbReference type="EMBL" id="UAUU01000011">
    <property type="protein sequence ID" value="SPZ91876.1"/>
    <property type="molecule type" value="Genomic_DNA"/>
</dbReference>
<feature type="transmembrane region" description="Helical" evidence="8">
    <location>
        <begin position="120"/>
        <end position="143"/>
    </location>
</feature>
<feature type="transmembrane region" description="Helical" evidence="8">
    <location>
        <begin position="437"/>
        <end position="455"/>
    </location>
</feature>
<keyword evidence="7 8" id="KW-0472">Membrane</keyword>
<dbReference type="GO" id="GO:0015293">
    <property type="term" value="F:symporter activity"/>
    <property type="evidence" value="ECO:0007669"/>
    <property type="project" value="InterPro"/>
</dbReference>
<evidence type="ECO:0000256" key="4">
    <source>
        <dbReference type="ARBA" id="ARBA00022475"/>
    </source>
</evidence>
<feature type="transmembrane region" description="Helical" evidence="8">
    <location>
        <begin position="289"/>
        <end position="311"/>
    </location>
</feature>
<feature type="transmembrane region" description="Helical" evidence="8">
    <location>
        <begin position="21"/>
        <end position="43"/>
    </location>
</feature>
<dbReference type="NCBIfam" id="TIGR00792">
    <property type="entry name" value="gph"/>
    <property type="match status" value="1"/>
</dbReference>
<dbReference type="Gene3D" id="1.20.1250.20">
    <property type="entry name" value="MFS general substrate transporter like domains"/>
    <property type="match status" value="2"/>
</dbReference>
<dbReference type="Proteomes" id="UP000251241">
    <property type="component" value="Unassembled WGS sequence"/>
</dbReference>
<dbReference type="InterPro" id="IPR020846">
    <property type="entry name" value="MFS_dom"/>
</dbReference>
<feature type="transmembrane region" description="Helical" evidence="8">
    <location>
        <begin position="155"/>
        <end position="175"/>
    </location>
</feature>
<keyword evidence="5 8" id="KW-0812">Transmembrane</keyword>
<comment type="similarity">
    <text evidence="2">Belongs to the sodium:galactoside symporter (TC 2.A.2) family.</text>
</comment>
<keyword evidence="3" id="KW-0813">Transport</keyword>
<proteinExistence type="inferred from homology"/>
<evidence type="ECO:0000259" key="9">
    <source>
        <dbReference type="PROSITE" id="PS50850"/>
    </source>
</evidence>
<evidence type="ECO:0000256" key="3">
    <source>
        <dbReference type="ARBA" id="ARBA00022448"/>
    </source>
</evidence>
<name>A0A2X2JI82_SPHMU</name>
<feature type="transmembrane region" description="Helical" evidence="8">
    <location>
        <begin position="346"/>
        <end position="367"/>
    </location>
</feature>
<evidence type="ECO:0000256" key="8">
    <source>
        <dbReference type="SAM" id="Phobius"/>
    </source>
</evidence>
<keyword evidence="4" id="KW-1003">Cell membrane</keyword>
<feature type="transmembrane region" description="Helical" evidence="8">
    <location>
        <begin position="55"/>
        <end position="78"/>
    </location>
</feature>
<dbReference type="PANTHER" id="PTHR11328:SF24">
    <property type="entry name" value="MAJOR FACILITATOR SUPERFAMILY (MFS) PROFILE DOMAIN-CONTAINING PROTEIN"/>
    <property type="match status" value="1"/>
</dbReference>
<dbReference type="GO" id="GO:0008643">
    <property type="term" value="P:carbohydrate transport"/>
    <property type="evidence" value="ECO:0007669"/>
    <property type="project" value="InterPro"/>
</dbReference>
<accession>A0A2X2JI82</accession>
<evidence type="ECO:0000256" key="2">
    <source>
        <dbReference type="ARBA" id="ARBA00009617"/>
    </source>
</evidence>
<evidence type="ECO:0000313" key="10">
    <source>
        <dbReference type="EMBL" id="SPZ91876.1"/>
    </source>
</evidence>
<feature type="transmembrane region" description="Helical" evidence="8">
    <location>
        <begin position="323"/>
        <end position="340"/>
    </location>
</feature>
<dbReference type="PROSITE" id="PS50850">
    <property type="entry name" value="MFS"/>
    <property type="match status" value="1"/>
</dbReference>
<evidence type="ECO:0000256" key="6">
    <source>
        <dbReference type="ARBA" id="ARBA00022989"/>
    </source>
</evidence>
<evidence type="ECO:0000256" key="7">
    <source>
        <dbReference type="ARBA" id="ARBA00023136"/>
    </source>
</evidence>
<dbReference type="GO" id="GO:0005886">
    <property type="term" value="C:plasma membrane"/>
    <property type="evidence" value="ECO:0007669"/>
    <property type="project" value="UniProtKB-SubCell"/>
</dbReference>
<sequence>MHPEYLLMRIENEKISLREKIGYGLGDAASSMFWKLFGMYLMFFYTDIFGMEAKAVGTMFLITRVWDSLFDPIIGVLADRTRSRWGKFRPFILYVAIPFGLIGAATFYTPDFSHTGKIIYAYLTYSLMMMVYSAINVPYASLLGVMSPFPKVRNVLATFRMTFAYIGSFVTLLLFNPLIDFFSKAGADLTSLQHGWFMAALVIAAFSTILFLLCFYWTKERVVEVTAHHSTLKQDIGDLLKNGPWWILLGAGVAALVFNSIRDGATLYYFKYYVEEHQIDRIMIFEVPFVLSGLYLALGQAANILGVVLAAPVSNRIGKKSTYMIAMLIATVGSIAFYWLGKEDLILIFSLQVLISICAGSVFPLLWSMYADCADYSELRTGNRATGLIFSSSSMSQKLGWAFGTALTGWLLAYYGFQANQQQSDEALHGIRMFLSFFPAIGTVLSVLFISFYPLSEKRMDLILNDLKNKREADLEKK</sequence>
<dbReference type="InterPro" id="IPR039672">
    <property type="entry name" value="MFS_2"/>
</dbReference>
<dbReference type="InterPro" id="IPR018043">
    <property type="entry name" value="Na/Gal_symport_CS"/>
</dbReference>
<dbReference type="CDD" id="cd17332">
    <property type="entry name" value="MFS_MelB_like"/>
    <property type="match status" value="1"/>
</dbReference>
<feature type="transmembrane region" description="Helical" evidence="8">
    <location>
        <begin position="90"/>
        <end position="108"/>
    </location>
</feature>
<organism evidence="10 11">
    <name type="scientific">Sphingobacterium multivorum</name>
    <dbReference type="NCBI Taxonomy" id="28454"/>
    <lineage>
        <taxon>Bacteria</taxon>
        <taxon>Pseudomonadati</taxon>
        <taxon>Bacteroidota</taxon>
        <taxon>Sphingobacteriia</taxon>
        <taxon>Sphingobacteriales</taxon>
        <taxon>Sphingobacteriaceae</taxon>
        <taxon>Sphingobacterium</taxon>
    </lineage>
</organism>
<feature type="transmembrane region" description="Helical" evidence="8">
    <location>
        <begin position="195"/>
        <end position="218"/>
    </location>
</feature>
<evidence type="ECO:0000256" key="5">
    <source>
        <dbReference type="ARBA" id="ARBA00022692"/>
    </source>
</evidence>
<dbReference type="InterPro" id="IPR036259">
    <property type="entry name" value="MFS_trans_sf"/>
</dbReference>
<feature type="domain" description="Major facilitator superfamily (MFS) profile" evidence="9">
    <location>
        <begin position="1"/>
        <end position="459"/>
    </location>
</feature>
<comment type="subcellular location">
    <subcellularLocation>
        <location evidence="1">Cell membrane</location>
        <topology evidence="1">Multi-pass membrane protein</topology>
    </subcellularLocation>
</comment>
<dbReference type="InterPro" id="IPR001927">
    <property type="entry name" value="Na/Gal_symport"/>
</dbReference>
<dbReference type="AlphaFoldDB" id="A0A2X2JI82"/>
<dbReference type="Pfam" id="PF13347">
    <property type="entry name" value="MFS_2"/>
    <property type="match status" value="1"/>
</dbReference>
<evidence type="ECO:0000313" key="11">
    <source>
        <dbReference type="Proteomes" id="UP000251241"/>
    </source>
</evidence>
<feature type="transmembrane region" description="Helical" evidence="8">
    <location>
        <begin position="239"/>
        <end position="261"/>
    </location>
</feature>
<protein>
    <submittedName>
        <fullName evidence="10">Inner membrane symporter yicJ</fullName>
    </submittedName>
</protein>
<dbReference type="PROSITE" id="PS00872">
    <property type="entry name" value="NA_GALACTOSIDE_SYMP"/>
    <property type="match status" value="1"/>
</dbReference>